<feature type="transmembrane region" description="Helical" evidence="5">
    <location>
        <begin position="20"/>
        <end position="39"/>
    </location>
</feature>
<evidence type="ECO:0000256" key="5">
    <source>
        <dbReference type="SAM" id="Phobius"/>
    </source>
</evidence>
<evidence type="ECO:0000256" key="3">
    <source>
        <dbReference type="ARBA" id="ARBA00022989"/>
    </source>
</evidence>
<feature type="transmembrane region" description="Helical" evidence="5">
    <location>
        <begin position="107"/>
        <end position="124"/>
    </location>
</feature>
<proteinExistence type="predicted"/>
<feature type="transmembrane region" description="Helical" evidence="5">
    <location>
        <begin position="84"/>
        <end position="101"/>
    </location>
</feature>
<evidence type="ECO:0000313" key="7">
    <source>
        <dbReference type="Proteomes" id="UP001141933"/>
    </source>
</evidence>
<evidence type="ECO:0000256" key="2">
    <source>
        <dbReference type="ARBA" id="ARBA00022692"/>
    </source>
</evidence>
<reference evidence="6" key="1">
    <citation type="submission" date="2022-12" db="EMBL/GenBank/DDBJ databases">
        <title>Phocaeicola acetigenes sp. nov., isolated feces from a healthy human.</title>
        <authorList>
            <person name="Do H."/>
            <person name="Ha Y.B."/>
            <person name="Kim J.-S."/>
            <person name="Suh M.K."/>
            <person name="Kim H.S."/>
            <person name="Lee J.-S."/>
        </authorList>
    </citation>
    <scope>NUCLEOTIDE SEQUENCE</scope>
    <source>
        <strain evidence="6">KGMB11183</strain>
    </source>
</reference>
<feature type="transmembrane region" description="Helical" evidence="5">
    <location>
        <begin position="478"/>
        <end position="499"/>
    </location>
</feature>
<dbReference type="Gene3D" id="1.20.1250.20">
    <property type="entry name" value="MFS general substrate transporter like domains"/>
    <property type="match status" value="1"/>
</dbReference>
<name>A0ABT4PKD5_9BACT</name>
<dbReference type="SUPFAM" id="SSF103473">
    <property type="entry name" value="MFS general substrate transporter"/>
    <property type="match status" value="1"/>
</dbReference>
<evidence type="ECO:0000256" key="1">
    <source>
        <dbReference type="ARBA" id="ARBA00004141"/>
    </source>
</evidence>
<feature type="transmembrane region" description="Helical" evidence="5">
    <location>
        <begin position="239"/>
        <end position="257"/>
    </location>
</feature>
<organism evidence="6 7">
    <name type="scientific">Phocaeicola acetigenes</name>
    <dbReference type="NCBI Taxonomy" id="3016083"/>
    <lineage>
        <taxon>Bacteria</taxon>
        <taxon>Pseudomonadati</taxon>
        <taxon>Bacteroidota</taxon>
        <taxon>Bacteroidia</taxon>
        <taxon>Bacteroidales</taxon>
        <taxon>Bacteroidaceae</taxon>
        <taxon>Phocaeicola</taxon>
    </lineage>
</organism>
<feature type="transmembrane region" description="Helical" evidence="5">
    <location>
        <begin position="175"/>
        <end position="194"/>
    </location>
</feature>
<dbReference type="EMBL" id="JAPZVM010000012">
    <property type="protein sequence ID" value="MCZ8373451.1"/>
    <property type="molecule type" value="Genomic_DNA"/>
</dbReference>
<gene>
    <name evidence="6" type="ORF">O6P32_12165</name>
</gene>
<feature type="transmembrane region" description="Helical" evidence="5">
    <location>
        <begin position="316"/>
        <end position="334"/>
    </location>
</feature>
<dbReference type="RefSeq" id="WP_269878778.1">
    <property type="nucleotide sequence ID" value="NZ_JAPZVM010000012.1"/>
</dbReference>
<accession>A0ABT4PKD5</accession>
<keyword evidence="7" id="KW-1185">Reference proteome</keyword>
<feature type="transmembrane region" description="Helical" evidence="5">
    <location>
        <begin position="346"/>
        <end position="366"/>
    </location>
</feature>
<sequence>MKPVRPRILYFKESLSTPFCICISLFFAMVFQFNGGVFLPTAYQMSSALGCIQEDINMAGYASFIGMTVIFPILFRLKSRFTTRSILLTVCCVLIVCNLITMHTRQIPLLIFICFISGFFRMWGTFECFSNIRLSVTPSGNFSVFYPVIYIIVLESIQLSGLVATHISEWANWHYMHWFVIGLLVIVWFCVFFLTRPYRPGKKIPLYGIDWLSGILWGVMLFAVVYICIYGEYHDWLDSVEIRACIVIALLCLLININRMSTVRRPYISPKVFRYRNFPVILFLFLTMCLLLTTSSVLQSQFMTSILHYDDLNSVSINWCVFIGILSGAAVVFYRQVVLRKGFKLLISVGFILIIIYQYYMYFLIYPTLNIESLYLPNYLKGVGNGILYIALTIYIAKSVPFQHFFQGLCVLSFIRTSIATPLGTAILTRWLRHLSQENIGLLSLRMDQVHSSLSPHSIQALYAQVTEQTILISLKELFGWICIISTVFLCILLSYRLWENHHEKLMKKHTIAIEP</sequence>
<evidence type="ECO:0000313" key="6">
    <source>
        <dbReference type="EMBL" id="MCZ8373451.1"/>
    </source>
</evidence>
<protein>
    <recommendedName>
        <fullName evidence="8">MFS transporter</fullName>
    </recommendedName>
</protein>
<evidence type="ECO:0008006" key="8">
    <source>
        <dbReference type="Google" id="ProtNLM"/>
    </source>
</evidence>
<feature type="transmembrane region" description="Helical" evidence="5">
    <location>
        <begin position="409"/>
        <end position="432"/>
    </location>
</feature>
<dbReference type="Proteomes" id="UP001141933">
    <property type="component" value="Unassembled WGS sequence"/>
</dbReference>
<dbReference type="InterPro" id="IPR036259">
    <property type="entry name" value="MFS_trans_sf"/>
</dbReference>
<feature type="transmembrane region" description="Helical" evidence="5">
    <location>
        <begin position="59"/>
        <end position="77"/>
    </location>
</feature>
<keyword evidence="2 5" id="KW-0812">Transmembrane</keyword>
<dbReference type="PANTHER" id="PTHR23501">
    <property type="entry name" value="MAJOR FACILITATOR SUPERFAMILY"/>
    <property type="match status" value="1"/>
</dbReference>
<feature type="transmembrane region" description="Helical" evidence="5">
    <location>
        <begin position="206"/>
        <end position="227"/>
    </location>
</feature>
<dbReference type="PANTHER" id="PTHR23501:SF5">
    <property type="entry name" value="TRANSPORT PROTEIN"/>
    <property type="match status" value="1"/>
</dbReference>
<feature type="transmembrane region" description="Helical" evidence="5">
    <location>
        <begin position="144"/>
        <end position="163"/>
    </location>
</feature>
<feature type="transmembrane region" description="Helical" evidence="5">
    <location>
        <begin position="278"/>
        <end position="296"/>
    </location>
</feature>
<keyword evidence="4 5" id="KW-0472">Membrane</keyword>
<evidence type="ECO:0000256" key="4">
    <source>
        <dbReference type="ARBA" id="ARBA00023136"/>
    </source>
</evidence>
<keyword evidence="3 5" id="KW-1133">Transmembrane helix</keyword>
<feature type="transmembrane region" description="Helical" evidence="5">
    <location>
        <begin position="378"/>
        <end position="397"/>
    </location>
</feature>
<comment type="caution">
    <text evidence="6">The sequence shown here is derived from an EMBL/GenBank/DDBJ whole genome shotgun (WGS) entry which is preliminary data.</text>
</comment>
<comment type="subcellular location">
    <subcellularLocation>
        <location evidence="1">Membrane</location>
        <topology evidence="1">Multi-pass membrane protein</topology>
    </subcellularLocation>
</comment>